<feature type="domain" description="YagK/YfjJ C-terminal" evidence="1">
    <location>
        <begin position="24"/>
        <end position="133"/>
    </location>
</feature>
<dbReference type="Pfam" id="PF11726">
    <property type="entry name" value="YagK_YfjJ_C"/>
    <property type="match status" value="1"/>
</dbReference>
<gene>
    <name evidence="2" type="ORF">RDT67_10300</name>
</gene>
<dbReference type="EMBL" id="JAVIGA010000008">
    <property type="protein sequence ID" value="MDQ9126819.1"/>
    <property type="molecule type" value="Genomic_DNA"/>
</dbReference>
<evidence type="ECO:0000313" key="3">
    <source>
        <dbReference type="Proteomes" id="UP001224622"/>
    </source>
</evidence>
<accession>A0AAJ2D978</accession>
<evidence type="ECO:0000313" key="2">
    <source>
        <dbReference type="EMBL" id="MDQ9126819.1"/>
    </source>
</evidence>
<proteinExistence type="predicted"/>
<protein>
    <submittedName>
        <fullName evidence="2">Inovirus-type Gp2 protein</fullName>
    </submittedName>
</protein>
<dbReference type="Proteomes" id="UP001224622">
    <property type="component" value="Unassembled WGS sequence"/>
</dbReference>
<comment type="caution">
    <text evidence="2">The sequence shown here is derived from an EMBL/GenBank/DDBJ whole genome shotgun (WGS) entry which is preliminary data.</text>
</comment>
<dbReference type="AlphaFoldDB" id="A0AAJ2D978"/>
<evidence type="ECO:0000259" key="1">
    <source>
        <dbReference type="Pfam" id="PF11726"/>
    </source>
</evidence>
<dbReference type="InterPro" id="IPR057271">
    <property type="entry name" value="YagK_YfjJ_C"/>
</dbReference>
<reference evidence="2" key="1">
    <citation type="submission" date="2023-08" db="EMBL/GenBank/DDBJ databases">
        <title>The Comparative Genomic Analysis of Yersiniaceae from Polar Regions.</title>
        <authorList>
            <person name="Goncharov A."/>
            <person name="Aslanov B."/>
            <person name="Kolodzhieva V."/>
            <person name="Azarov D."/>
            <person name="Mochov A."/>
            <person name="Lebedeva E."/>
        </authorList>
    </citation>
    <scope>NUCLEOTIDE SEQUENCE</scope>
    <source>
        <strain evidence="2">Vf</strain>
    </source>
</reference>
<sequence>MRELHSPTQLDEHGIKRTLQATIDHYPRLIALRITLRLPDPSTQPLDTLTTRFYAALLQRINVFLNSRQLAGKPTPPTQISLLWGTEGDGGIPMLLLFNQDTFYSIRHDAALQTQVCAVNALISKAWSSAIGPSNEWVQFLLSETICLRVARGEPDTYPSQYAALSNNAMQLSLPDKPAIINHLRHPAR</sequence>
<name>A0AAJ2D978_SERFO</name>
<organism evidence="2 3">
    <name type="scientific">Serratia fonticola</name>
    <dbReference type="NCBI Taxonomy" id="47917"/>
    <lineage>
        <taxon>Bacteria</taxon>
        <taxon>Pseudomonadati</taxon>
        <taxon>Pseudomonadota</taxon>
        <taxon>Gammaproteobacteria</taxon>
        <taxon>Enterobacterales</taxon>
        <taxon>Yersiniaceae</taxon>
        <taxon>Serratia</taxon>
    </lineage>
</organism>